<sequence>MNYFVSLLISLCFSSSVMAGVTPEVSLRDKIGQMLLIGFDGKNVNAQSKIIKTIEKNNIGGVILFDYDYRTKTYDKNIESPGQVRQLNSDLQYFTEQGNLKHHRSKLPLLISVDYEGGKVNRLGEKYGFPPTISAAEVGKRSFEEAESSANSMAQTLKEVGFNLNFAPVLDVNVNPDNPVIGKKDRSFSADASMVGSYASIYTRHFLNQKIQCVYKHFPGHGSSTKDSHLGFVDVTDTWQTYELQPYQHLLNSNESCGVVMTAHIVNRQLDETGLPATLSKKILTGLLRHQLHFNGVIITDDMQMKAISDNYGLEQALVLTINAGADMLIFGNNLTVEPQDPEQLIDIIEAKVLSGEISPKRINEAYKHIVALKKSIVTHNSTAF</sequence>
<organism evidence="8 9">
    <name type="scientific">Legionella rubrilucens</name>
    <dbReference type="NCBI Taxonomy" id="458"/>
    <lineage>
        <taxon>Bacteria</taxon>
        <taxon>Pseudomonadati</taxon>
        <taxon>Pseudomonadota</taxon>
        <taxon>Gammaproteobacteria</taxon>
        <taxon>Legionellales</taxon>
        <taxon>Legionellaceae</taxon>
        <taxon>Legionella</taxon>
    </lineage>
</organism>
<dbReference type="InterPro" id="IPR017853">
    <property type="entry name" value="GH"/>
</dbReference>
<evidence type="ECO:0000256" key="6">
    <source>
        <dbReference type="SAM" id="SignalP"/>
    </source>
</evidence>
<comment type="caution">
    <text evidence="8">The sequence shown here is derived from an EMBL/GenBank/DDBJ whole genome shotgun (WGS) entry which is preliminary data.</text>
</comment>
<feature type="signal peptide" evidence="6">
    <location>
        <begin position="1"/>
        <end position="19"/>
    </location>
</feature>
<dbReference type="GO" id="GO:0009254">
    <property type="term" value="P:peptidoglycan turnover"/>
    <property type="evidence" value="ECO:0007669"/>
    <property type="project" value="TreeGrafter"/>
</dbReference>
<comment type="catalytic activity">
    <reaction evidence="1">
        <text>Hydrolysis of terminal non-reducing N-acetyl-D-hexosamine residues in N-acetyl-beta-D-hexosaminides.</text>
        <dbReference type="EC" id="3.2.1.52"/>
    </reaction>
</comment>
<dbReference type="OrthoDB" id="9786661at2"/>
<dbReference type="PANTHER" id="PTHR30480:SF13">
    <property type="entry name" value="BETA-HEXOSAMINIDASE"/>
    <property type="match status" value="1"/>
</dbReference>
<dbReference type="Proteomes" id="UP000054608">
    <property type="component" value="Unassembled WGS sequence"/>
</dbReference>
<evidence type="ECO:0000259" key="7">
    <source>
        <dbReference type="Pfam" id="PF00933"/>
    </source>
</evidence>
<comment type="similarity">
    <text evidence="2">Belongs to the glycosyl hydrolase 3 family.</text>
</comment>
<dbReference type="Pfam" id="PF00933">
    <property type="entry name" value="Glyco_hydro_3"/>
    <property type="match status" value="1"/>
</dbReference>
<keyword evidence="6" id="KW-0732">Signal</keyword>
<evidence type="ECO:0000256" key="2">
    <source>
        <dbReference type="ARBA" id="ARBA00005336"/>
    </source>
</evidence>
<dbReference type="SUPFAM" id="SSF51445">
    <property type="entry name" value="(Trans)glycosidases"/>
    <property type="match status" value="1"/>
</dbReference>
<dbReference type="PATRIC" id="fig|458.5.peg.2147"/>
<accession>A0A0W0XRH2</accession>
<evidence type="ECO:0000256" key="5">
    <source>
        <dbReference type="ARBA" id="ARBA00023295"/>
    </source>
</evidence>
<dbReference type="GO" id="GO:0004563">
    <property type="term" value="F:beta-N-acetylhexosaminidase activity"/>
    <property type="evidence" value="ECO:0007669"/>
    <property type="project" value="UniProtKB-EC"/>
</dbReference>
<evidence type="ECO:0000256" key="3">
    <source>
        <dbReference type="ARBA" id="ARBA00012663"/>
    </source>
</evidence>
<dbReference type="InterPro" id="IPR001764">
    <property type="entry name" value="Glyco_hydro_3_N"/>
</dbReference>
<dbReference type="PANTHER" id="PTHR30480">
    <property type="entry name" value="BETA-HEXOSAMINIDASE-RELATED"/>
    <property type="match status" value="1"/>
</dbReference>
<dbReference type="STRING" id="458.Lrub_2056"/>
<feature type="chain" id="PRO_5006916811" description="beta-N-acetylhexosaminidase" evidence="6">
    <location>
        <begin position="20"/>
        <end position="385"/>
    </location>
</feature>
<reference evidence="8 9" key="1">
    <citation type="submission" date="2015-11" db="EMBL/GenBank/DDBJ databases">
        <title>Genomic analysis of 38 Legionella species identifies large and diverse effector repertoires.</title>
        <authorList>
            <person name="Burstein D."/>
            <person name="Amaro F."/>
            <person name="Zusman T."/>
            <person name="Lifshitz Z."/>
            <person name="Cohen O."/>
            <person name="Gilbert J.A."/>
            <person name="Pupko T."/>
            <person name="Shuman H.A."/>
            <person name="Segal G."/>
        </authorList>
    </citation>
    <scope>NUCLEOTIDE SEQUENCE [LARGE SCALE GENOMIC DNA]</scope>
    <source>
        <strain evidence="8 9">WA-270A-C2</strain>
    </source>
</reference>
<evidence type="ECO:0000313" key="9">
    <source>
        <dbReference type="Proteomes" id="UP000054608"/>
    </source>
</evidence>
<dbReference type="EC" id="3.2.1.52" evidence="3"/>
<keyword evidence="9" id="KW-1185">Reference proteome</keyword>
<dbReference type="Gene3D" id="3.20.20.300">
    <property type="entry name" value="Glycoside hydrolase, family 3, N-terminal domain"/>
    <property type="match status" value="1"/>
</dbReference>
<evidence type="ECO:0000256" key="1">
    <source>
        <dbReference type="ARBA" id="ARBA00001231"/>
    </source>
</evidence>
<protein>
    <recommendedName>
        <fullName evidence="3">beta-N-acetylhexosaminidase</fullName>
        <ecNumber evidence="3">3.2.1.52</ecNumber>
    </recommendedName>
</protein>
<keyword evidence="4" id="KW-0378">Hydrolase</keyword>
<dbReference type="GO" id="GO:0005975">
    <property type="term" value="P:carbohydrate metabolic process"/>
    <property type="evidence" value="ECO:0007669"/>
    <property type="project" value="InterPro"/>
</dbReference>
<proteinExistence type="inferred from homology"/>
<evidence type="ECO:0000256" key="4">
    <source>
        <dbReference type="ARBA" id="ARBA00022801"/>
    </source>
</evidence>
<dbReference type="InterPro" id="IPR050226">
    <property type="entry name" value="NagZ_Beta-hexosaminidase"/>
</dbReference>
<dbReference type="InterPro" id="IPR036962">
    <property type="entry name" value="Glyco_hydro_3_N_sf"/>
</dbReference>
<dbReference type="AlphaFoldDB" id="A0A0W0XRH2"/>
<keyword evidence="5" id="KW-0326">Glycosidase</keyword>
<dbReference type="RefSeq" id="WP_058532039.1">
    <property type="nucleotide sequence ID" value="NZ_CAAAIN010000002.1"/>
</dbReference>
<feature type="domain" description="Glycoside hydrolase family 3 N-terminal" evidence="7">
    <location>
        <begin position="27"/>
        <end position="372"/>
    </location>
</feature>
<name>A0A0W0XRH2_9GAMM</name>
<evidence type="ECO:0000313" key="8">
    <source>
        <dbReference type="EMBL" id="KTD47134.1"/>
    </source>
</evidence>
<dbReference type="EMBL" id="LNYT01000020">
    <property type="protein sequence ID" value="KTD47134.1"/>
    <property type="molecule type" value="Genomic_DNA"/>
</dbReference>
<gene>
    <name evidence="8" type="ORF">Lrub_2056</name>
</gene>